<feature type="signal peptide" evidence="1">
    <location>
        <begin position="1"/>
        <end position="24"/>
    </location>
</feature>
<evidence type="ECO:0000313" key="2">
    <source>
        <dbReference type="EMBL" id="TCP10013.1"/>
    </source>
</evidence>
<feature type="chain" id="PRO_5041381137" evidence="1">
    <location>
        <begin position="25"/>
        <end position="289"/>
    </location>
</feature>
<keyword evidence="1" id="KW-0732">Signal</keyword>
<dbReference type="EMBL" id="SLXF01000001">
    <property type="protein sequence ID" value="TCP10013.1"/>
    <property type="molecule type" value="Genomic_DNA"/>
</dbReference>
<evidence type="ECO:0000256" key="1">
    <source>
        <dbReference type="SAM" id="SignalP"/>
    </source>
</evidence>
<gene>
    <name evidence="2" type="ORF">EV676_101597</name>
</gene>
<dbReference type="GO" id="GO:0005737">
    <property type="term" value="C:cytoplasm"/>
    <property type="evidence" value="ECO:0007669"/>
    <property type="project" value="TreeGrafter"/>
</dbReference>
<sequence length="289" mass="30695">MNRTTMLRTLSAFAFAGAAAVAQATCLSDLDAALMAARYANLEPADNPGPMSLADAECTRDKLVGFIGQRLGPRAGYKAGLTNPAVQKRFGHDRPVRGVLFADMLLPSGAELPARFGARPLFEADLMVRVKDAGIHGAKTPAQVLRHIDAIIPMIELPDLLVRDPSRLDGAGVTAINVGARWAVLGAEIKPVPGMETQLERMVVRVLDGNGQELDRGQGTDLLGNPLQAVIWLAEDLARSGVRLKKGDLLSLGSFSKLLPPKPGLQVRVVYEGLGGPGAAPEVRVGFRE</sequence>
<reference evidence="2 3" key="1">
    <citation type="submission" date="2019-03" db="EMBL/GenBank/DDBJ databases">
        <title>Genomic Encyclopedia of Type Strains, Phase IV (KMG-IV): sequencing the most valuable type-strain genomes for metagenomic binning, comparative biology and taxonomic classification.</title>
        <authorList>
            <person name="Goeker M."/>
        </authorList>
    </citation>
    <scope>NUCLEOTIDE SEQUENCE [LARGE SCALE GENOMIC DNA]</scope>
    <source>
        <strain evidence="2 3">DSM 15264</strain>
    </source>
</reference>
<dbReference type="RefSeq" id="WP_232529205.1">
    <property type="nucleotide sequence ID" value="NZ_CP064338.1"/>
</dbReference>
<dbReference type="AlphaFoldDB" id="A0AA46HXT2"/>
<dbReference type="InterPro" id="IPR036663">
    <property type="entry name" value="Fumarylacetoacetase_C_sf"/>
</dbReference>
<dbReference type="Gene3D" id="3.90.850.10">
    <property type="entry name" value="Fumarylacetoacetase-like, C-terminal domain"/>
    <property type="match status" value="1"/>
</dbReference>
<comment type="caution">
    <text evidence="2">The sequence shown here is derived from an EMBL/GenBank/DDBJ whole genome shotgun (WGS) entry which is preliminary data.</text>
</comment>
<name>A0AA46HXT2_9BURK</name>
<organism evidence="2 3">
    <name type="scientific">Caldimonas thermodepolymerans</name>
    <dbReference type="NCBI Taxonomy" id="215580"/>
    <lineage>
        <taxon>Bacteria</taxon>
        <taxon>Pseudomonadati</taxon>
        <taxon>Pseudomonadota</taxon>
        <taxon>Betaproteobacteria</taxon>
        <taxon>Burkholderiales</taxon>
        <taxon>Sphaerotilaceae</taxon>
        <taxon>Caldimonas</taxon>
    </lineage>
</organism>
<dbReference type="Proteomes" id="UP000294772">
    <property type="component" value="Unassembled WGS sequence"/>
</dbReference>
<evidence type="ECO:0000313" key="3">
    <source>
        <dbReference type="Proteomes" id="UP000294772"/>
    </source>
</evidence>
<dbReference type="PANTHER" id="PTHR30143:SF0">
    <property type="entry name" value="2-KETO-4-PENTENOATE HYDRATASE"/>
    <property type="match status" value="1"/>
</dbReference>
<accession>A0AA46HXT2</accession>
<protein>
    <submittedName>
        <fullName evidence="2">2-keto-4-pentenoate hydratase</fullName>
    </submittedName>
</protein>
<dbReference type="InterPro" id="IPR050772">
    <property type="entry name" value="Hydratase-Decarb/MhpD_sf"/>
</dbReference>
<dbReference type="GO" id="GO:0008684">
    <property type="term" value="F:2-oxopent-4-enoate hydratase activity"/>
    <property type="evidence" value="ECO:0007669"/>
    <property type="project" value="TreeGrafter"/>
</dbReference>
<dbReference type="PANTHER" id="PTHR30143">
    <property type="entry name" value="ACID HYDRATASE"/>
    <property type="match status" value="1"/>
</dbReference>
<dbReference type="SUPFAM" id="SSF56529">
    <property type="entry name" value="FAH"/>
    <property type="match status" value="1"/>
</dbReference>
<proteinExistence type="predicted"/>